<proteinExistence type="predicted"/>
<dbReference type="Pfam" id="PF02464">
    <property type="entry name" value="CinA"/>
    <property type="match status" value="1"/>
</dbReference>
<dbReference type="InterPro" id="IPR036653">
    <property type="entry name" value="CinA-like_C"/>
</dbReference>
<gene>
    <name evidence="2" type="ORF">ZMTM_06160</name>
</gene>
<sequence>MADDALLSLASQLGKLLKAEQRMLAFAESCTGGLCSSLITEIAGSSAWFDSGYVTYSNQAKVEVLGVSITTLEAYGAVSEQTAIEMALGCLRNGRVNIAASITGIAGPTGGSPDKPVGTVCFAWVGLGLPTISQTEHFSGNRQQIREQSANIALHGLTSLLQQK</sequence>
<feature type="domain" description="CinA C-terminal" evidence="1">
    <location>
        <begin position="8"/>
        <end position="160"/>
    </location>
</feature>
<dbReference type="AlphaFoldDB" id="A0A8D5JY43"/>
<evidence type="ECO:0000259" key="1">
    <source>
        <dbReference type="Pfam" id="PF02464"/>
    </source>
</evidence>
<dbReference type="NCBIfam" id="TIGR00199">
    <property type="entry name" value="PncC_domain"/>
    <property type="match status" value="1"/>
</dbReference>
<name>A0A8D5JY43_9PROT</name>
<keyword evidence="3" id="KW-1185">Reference proteome</keyword>
<reference evidence="2" key="1">
    <citation type="journal article" date="2021" name="Arch. Microbiol.">
        <title>Methyloradius palustris gen. nov., sp. nov., a methanol-oxidizing bacterium isolated from snow.</title>
        <authorList>
            <person name="Miyadera T."/>
            <person name="Kojima H."/>
            <person name="Fukui M."/>
        </authorList>
    </citation>
    <scope>NUCLEOTIDE SEQUENCE</scope>
    <source>
        <strain evidence="2">Zm11</strain>
    </source>
</reference>
<organism evidence="2 3">
    <name type="scientific">Methyloradius palustris</name>
    <dbReference type="NCBI Taxonomy" id="2778876"/>
    <lineage>
        <taxon>Bacteria</taxon>
        <taxon>Pseudomonadati</taxon>
        <taxon>Pseudomonadota</taxon>
        <taxon>Betaproteobacteria</taxon>
        <taxon>Nitrosomonadales</taxon>
        <taxon>Methylophilaceae</taxon>
        <taxon>Methyloradius</taxon>
    </lineage>
</organism>
<dbReference type="RefSeq" id="WP_221764901.1">
    <property type="nucleotide sequence ID" value="NZ_AP024110.1"/>
</dbReference>
<dbReference type="Gene3D" id="3.90.950.20">
    <property type="entry name" value="CinA-like"/>
    <property type="match status" value="1"/>
</dbReference>
<dbReference type="KEGG" id="mpau:ZMTM_06160"/>
<dbReference type="Proteomes" id="UP000826722">
    <property type="component" value="Chromosome"/>
</dbReference>
<evidence type="ECO:0000313" key="2">
    <source>
        <dbReference type="EMBL" id="BCM24357.1"/>
    </source>
</evidence>
<dbReference type="SUPFAM" id="SSF142433">
    <property type="entry name" value="CinA-like"/>
    <property type="match status" value="1"/>
</dbReference>
<accession>A0A8D5JY43</accession>
<dbReference type="EMBL" id="AP024110">
    <property type="protein sequence ID" value="BCM24357.1"/>
    <property type="molecule type" value="Genomic_DNA"/>
</dbReference>
<protein>
    <submittedName>
        <fullName evidence="2">Competence damage-inducible protein A</fullName>
    </submittedName>
</protein>
<evidence type="ECO:0000313" key="3">
    <source>
        <dbReference type="Proteomes" id="UP000826722"/>
    </source>
</evidence>
<dbReference type="InterPro" id="IPR008136">
    <property type="entry name" value="CinA_C"/>
</dbReference>